<organism evidence="1 2">
    <name type="scientific">Clostridium thailandense</name>
    <dbReference type="NCBI Taxonomy" id="2794346"/>
    <lineage>
        <taxon>Bacteria</taxon>
        <taxon>Bacillati</taxon>
        <taxon>Bacillota</taxon>
        <taxon>Clostridia</taxon>
        <taxon>Eubacteriales</taxon>
        <taxon>Clostridiaceae</taxon>
        <taxon>Clostridium</taxon>
    </lineage>
</organism>
<evidence type="ECO:0000313" key="2">
    <source>
        <dbReference type="Proteomes" id="UP000694308"/>
    </source>
</evidence>
<dbReference type="Proteomes" id="UP000694308">
    <property type="component" value="Unassembled WGS sequence"/>
</dbReference>
<sequence length="106" mass="12779">MPKVEKLSNTRKRTLKAHWNEYKDINVFIKLFTKAQESDFLSGRSGRWQGCSFDWLMKSSNMIKVLEGNYDNKQEQQRKFEFRGAKSTFNSFRQRTYDFKDLEKSF</sequence>
<reference evidence="1" key="1">
    <citation type="submission" date="2020-12" db="EMBL/GenBank/DDBJ databases">
        <title>Clostridium thailandense sp. nov., a novel acetogenic bacterium isolated from peat land soil in Thailand.</title>
        <authorList>
            <person name="Chaikitkaew S."/>
            <person name="Birkeland N.K."/>
        </authorList>
    </citation>
    <scope>NUCLEOTIDE SEQUENCE</scope>
    <source>
        <strain evidence="1">PL3</strain>
    </source>
</reference>
<gene>
    <name evidence="1" type="ORF">I6U48_09380</name>
</gene>
<keyword evidence="2" id="KW-1185">Reference proteome</keyword>
<name>A0A949TWG6_9CLOT</name>
<evidence type="ECO:0000313" key="1">
    <source>
        <dbReference type="EMBL" id="MBV7273121.1"/>
    </source>
</evidence>
<protein>
    <submittedName>
        <fullName evidence="1">Uncharacterized protein</fullName>
    </submittedName>
</protein>
<proteinExistence type="predicted"/>
<comment type="caution">
    <text evidence="1">The sequence shown here is derived from an EMBL/GenBank/DDBJ whole genome shotgun (WGS) entry which is preliminary data.</text>
</comment>
<accession>A0A949TWG6</accession>
<dbReference type="RefSeq" id="WP_218320146.1">
    <property type="nucleotide sequence ID" value="NZ_JAEEGC010000037.1"/>
</dbReference>
<dbReference type="AlphaFoldDB" id="A0A949TWG6"/>
<dbReference type="EMBL" id="JAEEGC010000037">
    <property type="protein sequence ID" value="MBV7273121.1"/>
    <property type="molecule type" value="Genomic_DNA"/>
</dbReference>